<dbReference type="AlphaFoldDB" id="A0A8S3VCE2"/>
<accession>A0A8S3VCE2</accession>
<dbReference type="PANTHER" id="PTHR47018">
    <property type="entry name" value="CXC DOMAIN-CONTAINING PROTEIN-RELATED"/>
    <property type="match status" value="1"/>
</dbReference>
<evidence type="ECO:0000256" key="1">
    <source>
        <dbReference type="SAM" id="Phobius"/>
    </source>
</evidence>
<name>A0A8S3VCE2_MYTED</name>
<dbReference type="Proteomes" id="UP000683360">
    <property type="component" value="Unassembled WGS sequence"/>
</dbReference>
<dbReference type="EMBL" id="CAJPWZ010003081">
    <property type="protein sequence ID" value="CAG2251301.1"/>
    <property type="molecule type" value="Genomic_DNA"/>
</dbReference>
<dbReference type="PANTHER" id="PTHR47018:SF1">
    <property type="entry name" value="TESMIN_TSO1-LIKE CXC DOMAIN-CONTAINING PROTEIN"/>
    <property type="match status" value="1"/>
</dbReference>
<sequence length="321" mass="36384">MAQQKICLQALQQGKLQRYLENLYGDSVVIQSQQGQGKSNMIMSSNITLGDAIKAASNLKAELKWSNEKQTRRMYSEQTDDQLLYSVASIIQRDIDKNLPTVGAFSDKLQLWDYNKNNDVDRIWLSPYFLSRHVIEFPMEIKVNELKISFWTGYNCLLSKKGADVTVVAYPAVLDSKPNDMAAVYTAMKKCLDMSNDAGQDYAIQTFDQQLCAIAKQVKWPKPDIFNRHILRLGGFYSLSCFFASIGKLCADGGLRDLLVDSGVYAGHTAELILNSKEFNRTFRGFTLVFEALQVLFISVFIQWVPLITSIRYHLRSGMCC</sequence>
<dbReference type="OrthoDB" id="6778718at2759"/>
<evidence type="ECO:0000313" key="2">
    <source>
        <dbReference type="EMBL" id="CAG2251301.1"/>
    </source>
</evidence>
<evidence type="ECO:0000313" key="3">
    <source>
        <dbReference type="Proteomes" id="UP000683360"/>
    </source>
</evidence>
<comment type="caution">
    <text evidence="2">The sequence shown here is derived from an EMBL/GenBank/DDBJ whole genome shotgun (WGS) entry which is preliminary data.</text>
</comment>
<keyword evidence="1" id="KW-1133">Transmembrane helix</keyword>
<keyword evidence="1" id="KW-0472">Membrane</keyword>
<organism evidence="2 3">
    <name type="scientific">Mytilus edulis</name>
    <name type="common">Blue mussel</name>
    <dbReference type="NCBI Taxonomy" id="6550"/>
    <lineage>
        <taxon>Eukaryota</taxon>
        <taxon>Metazoa</taxon>
        <taxon>Spiralia</taxon>
        <taxon>Lophotrochozoa</taxon>
        <taxon>Mollusca</taxon>
        <taxon>Bivalvia</taxon>
        <taxon>Autobranchia</taxon>
        <taxon>Pteriomorphia</taxon>
        <taxon>Mytilida</taxon>
        <taxon>Mytiloidea</taxon>
        <taxon>Mytilidae</taxon>
        <taxon>Mytilinae</taxon>
        <taxon>Mytilus</taxon>
    </lineage>
</organism>
<protein>
    <submittedName>
        <fullName evidence="2">Uncharacterized protein</fullName>
    </submittedName>
</protein>
<gene>
    <name evidence="2" type="ORF">MEDL_62931</name>
</gene>
<keyword evidence="1" id="KW-0812">Transmembrane</keyword>
<feature type="transmembrane region" description="Helical" evidence="1">
    <location>
        <begin position="285"/>
        <end position="309"/>
    </location>
</feature>
<proteinExistence type="predicted"/>
<keyword evidence="3" id="KW-1185">Reference proteome</keyword>
<reference evidence="2" key="1">
    <citation type="submission" date="2021-03" db="EMBL/GenBank/DDBJ databases">
        <authorList>
            <person name="Bekaert M."/>
        </authorList>
    </citation>
    <scope>NUCLEOTIDE SEQUENCE</scope>
</reference>